<reference evidence="8 9" key="1">
    <citation type="submission" date="2016-03" db="EMBL/GenBank/DDBJ databases">
        <title>Trachymyrmex septentrionalis WGS genome.</title>
        <authorList>
            <person name="Nygaard S."/>
            <person name="Hu H."/>
            <person name="Boomsma J."/>
            <person name="Zhang G."/>
        </authorList>
    </citation>
    <scope>NUCLEOTIDE SEQUENCE [LARGE SCALE GENOMIC DNA]</scope>
    <source>
        <strain evidence="8">Tsep2-gDNA-1</strain>
        <tissue evidence="8">Whole body</tissue>
    </source>
</reference>
<dbReference type="GO" id="GO:0098703">
    <property type="term" value="P:calcium ion import across plasma membrane"/>
    <property type="evidence" value="ECO:0007669"/>
    <property type="project" value="TreeGrafter"/>
</dbReference>
<dbReference type="InterPro" id="IPR055288">
    <property type="entry name" value="NALCN_aux_factor_1/2"/>
</dbReference>
<accession>A0A195EX67</accession>
<evidence type="ECO:0000313" key="8">
    <source>
        <dbReference type="EMBL" id="KYN32474.1"/>
    </source>
</evidence>
<comment type="similarity">
    <text evidence="6">Belongs to the NALF family.</text>
</comment>
<evidence type="ECO:0000256" key="7">
    <source>
        <dbReference type="SAM" id="MobiDB-lite"/>
    </source>
</evidence>
<organism evidence="8 9">
    <name type="scientific">Trachymyrmex septentrionalis</name>
    <dbReference type="NCBI Taxonomy" id="34720"/>
    <lineage>
        <taxon>Eukaryota</taxon>
        <taxon>Metazoa</taxon>
        <taxon>Ecdysozoa</taxon>
        <taxon>Arthropoda</taxon>
        <taxon>Hexapoda</taxon>
        <taxon>Insecta</taxon>
        <taxon>Pterygota</taxon>
        <taxon>Neoptera</taxon>
        <taxon>Endopterygota</taxon>
        <taxon>Hymenoptera</taxon>
        <taxon>Apocrita</taxon>
        <taxon>Aculeata</taxon>
        <taxon>Formicoidea</taxon>
        <taxon>Formicidae</taxon>
        <taxon>Myrmicinae</taxon>
        <taxon>Trachymyrmex</taxon>
    </lineage>
</organism>
<keyword evidence="4" id="KW-0472">Membrane</keyword>
<dbReference type="PANTHER" id="PTHR15819">
    <property type="entry name" value="TRANSMEMBRANE PROTEIN FAM155"/>
    <property type="match status" value="1"/>
</dbReference>
<keyword evidence="5" id="KW-0325">Glycoprotein</keyword>
<evidence type="ECO:0000256" key="5">
    <source>
        <dbReference type="ARBA" id="ARBA00023180"/>
    </source>
</evidence>
<gene>
    <name evidence="8" type="ORF">ALC56_13332</name>
</gene>
<evidence type="ECO:0000256" key="3">
    <source>
        <dbReference type="ARBA" id="ARBA00022989"/>
    </source>
</evidence>
<evidence type="ECO:0000256" key="4">
    <source>
        <dbReference type="ARBA" id="ARBA00023136"/>
    </source>
</evidence>
<name>A0A195EX67_9HYME</name>
<evidence type="ECO:0000256" key="2">
    <source>
        <dbReference type="ARBA" id="ARBA00022692"/>
    </source>
</evidence>
<feature type="compositionally biased region" description="Low complexity" evidence="7">
    <location>
        <begin position="164"/>
        <end position="179"/>
    </location>
</feature>
<dbReference type="EMBL" id="KQ981953">
    <property type="protein sequence ID" value="KYN32474.1"/>
    <property type="molecule type" value="Genomic_DNA"/>
</dbReference>
<proteinExistence type="inferred from homology"/>
<keyword evidence="2" id="KW-0812">Transmembrane</keyword>
<dbReference type="PANTHER" id="PTHR15819:SF11">
    <property type="entry name" value="MID1, ISOFORM A"/>
    <property type="match status" value="1"/>
</dbReference>
<protein>
    <submittedName>
        <fullName evidence="8">Uncharacterized protein</fullName>
    </submittedName>
</protein>
<evidence type="ECO:0000256" key="1">
    <source>
        <dbReference type="ARBA" id="ARBA00004141"/>
    </source>
</evidence>
<comment type="subcellular location">
    <subcellularLocation>
        <location evidence="1">Membrane</location>
        <topology evidence="1">Multi-pass membrane protein</topology>
    </subcellularLocation>
</comment>
<evidence type="ECO:0000256" key="6">
    <source>
        <dbReference type="ARBA" id="ARBA00029445"/>
    </source>
</evidence>
<sequence length="418" mass="45639">MMASKRVDFGLVGSREKRENADMGQEAYRKWVCSSLVPYFAHRSPKDVKTLEGSWTGPRLRPCRSFCQTVEQRCPYFLPGDRAPAYPTQYAGEPTFLCRDPKILETGEQAARALHSISDDECCFHVCSEDTKEGICTKCEEPWKHGKFQDPATAPQCEPPVNLQSGSTGPGSQPGQPETSTDDLDTSTTPSSSNTTASSTTVGQKDTAFCGSGRIGSMSSASSLGRSNPSIVLQFFWLCSILITLPANALQYNTRILECPFGFLRLIGSGLLFSGTPASPTSSSTTPTSTSLRPAFLEVPTRLISNEAAKGRPNDIVFASVNFVEERGGRIAVAVISRNFEGNEITLTREKVEEDGIKMSRCFKGLCNFRLNARIPLFIDLFPFAGGDAKKKNFDLLSQGVHTTKYISVCKAHTCETK</sequence>
<feature type="compositionally biased region" description="Low complexity" evidence="7">
    <location>
        <begin position="186"/>
        <end position="201"/>
    </location>
</feature>
<keyword evidence="3" id="KW-1133">Transmembrane helix</keyword>
<dbReference type="GO" id="GO:0005886">
    <property type="term" value="C:plasma membrane"/>
    <property type="evidence" value="ECO:0007669"/>
    <property type="project" value="TreeGrafter"/>
</dbReference>
<dbReference type="Proteomes" id="UP000078541">
    <property type="component" value="Unassembled WGS sequence"/>
</dbReference>
<evidence type="ECO:0000313" key="9">
    <source>
        <dbReference type="Proteomes" id="UP000078541"/>
    </source>
</evidence>
<feature type="region of interest" description="Disordered" evidence="7">
    <location>
        <begin position="150"/>
        <end position="202"/>
    </location>
</feature>
<dbReference type="STRING" id="34720.A0A195EX67"/>
<keyword evidence="9" id="KW-1185">Reference proteome</keyword>
<dbReference type="GO" id="GO:0015275">
    <property type="term" value="F:stretch-activated, monoatomic cation-selective, calcium channel activity"/>
    <property type="evidence" value="ECO:0007669"/>
    <property type="project" value="TreeGrafter"/>
</dbReference>
<dbReference type="AlphaFoldDB" id="A0A195EX67"/>